<dbReference type="Proteomes" id="UP000616151">
    <property type="component" value="Unassembled WGS sequence"/>
</dbReference>
<keyword evidence="1" id="KW-0031">Aminopeptidase</keyword>
<evidence type="ECO:0000313" key="2">
    <source>
        <dbReference type="Proteomes" id="UP000616151"/>
    </source>
</evidence>
<keyword evidence="1" id="KW-0378">Hydrolase</keyword>
<proteinExistence type="predicted"/>
<sequence>MTERYFPISEYERRWALVHAEMRRRGVATAVVWGRSGGTYDRASDIYYLTNYYGNNSGQGFDNDLQNCRAFSAVILREGEKPELIIEESAPHLNLLATDRIVGTWDPVKTVAERLGARADKGPVAFLGTDFFSMKHWGQLQAATAGITWQFEDDIVRKIRRVKSSLELDAYREGGLIASRACNLLIEGLLSGKSEAEAAGDAAREVVRSGGAIHMIPVSHGDKIDNMCRNPLPGYSHDTPKPGDLIRGFVYGPMFQGYYLDPGRTVVAGRKPTPAQRELIESCVRVTDDLLAALKPGLKVRELVDLGDRLKADLNVEDDEMAKKFPLYGHGLGLFFEQPIFSTAMGYGDDEFVEGMVAGIEVFFARPGIGSVGFEQNAILTSNGIELLTTTPMLWW</sequence>
<name>A0ACC5R0B8_9HYPH</name>
<protein>
    <submittedName>
        <fullName evidence="1">Aminopeptidase P family protein</fullName>
    </submittedName>
</protein>
<gene>
    <name evidence="1" type="ORF">JHL16_06725</name>
</gene>
<evidence type="ECO:0000313" key="1">
    <source>
        <dbReference type="EMBL" id="MBK1866042.1"/>
    </source>
</evidence>
<accession>A0ACC5R0B8</accession>
<dbReference type="EMBL" id="JAENHL010000006">
    <property type="protein sequence ID" value="MBK1866042.1"/>
    <property type="molecule type" value="Genomic_DNA"/>
</dbReference>
<organism evidence="1 2">
    <name type="scientific">Taklimakanibacter albus</name>
    <dbReference type="NCBI Taxonomy" id="2800327"/>
    <lineage>
        <taxon>Bacteria</taxon>
        <taxon>Pseudomonadati</taxon>
        <taxon>Pseudomonadota</taxon>
        <taxon>Alphaproteobacteria</taxon>
        <taxon>Hyphomicrobiales</taxon>
        <taxon>Aestuariivirgaceae</taxon>
        <taxon>Taklimakanibacter</taxon>
    </lineage>
</organism>
<reference evidence="1" key="1">
    <citation type="submission" date="2021-01" db="EMBL/GenBank/DDBJ databases">
        <authorList>
            <person name="Sun Q."/>
        </authorList>
    </citation>
    <scope>NUCLEOTIDE SEQUENCE</scope>
    <source>
        <strain evidence="1">YIM B02566</strain>
    </source>
</reference>
<comment type="caution">
    <text evidence="1">The sequence shown here is derived from an EMBL/GenBank/DDBJ whole genome shotgun (WGS) entry which is preliminary data.</text>
</comment>
<keyword evidence="2" id="KW-1185">Reference proteome</keyword>
<keyword evidence="1" id="KW-0645">Protease</keyword>